<dbReference type="RefSeq" id="WP_010366034.1">
    <property type="nucleotide sequence ID" value="NZ_CP053649.1"/>
</dbReference>
<feature type="region of interest" description="Disordered" evidence="1">
    <location>
        <begin position="1"/>
        <end position="27"/>
    </location>
</feature>
<comment type="caution">
    <text evidence="2">The sequence shown here is derived from an EMBL/GenBank/DDBJ whole genome shotgun (WGS) entry which is preliminary data.</text>
</comment>
<feature type="compositionally biased region" description="Polar residues" evidence="1">
    <location>
        <begin position="7"/>
        <end position="24"/>
    </location>
</feature>
<dbReference type="GeneID" id="79388717"/>
<dbReference type="AlphaFoldDB" id="A0A098Q0S7"/>
<organism evidence="2 3">
    <name type="scientific">Xanthomonas axonopodis pv. vasculorum</name>
    <dbReference type="NCBI Taxonomy" id="325777"/>
    <lineage>
        <taxon>Bacteria</taxon>
        <taxon>Pseudomonadati</taxon>
        <taxon>Pseudomonadota</taxon>
        <taxon>Gammaproteobacteria</taxon>
        <taxon>Lysobacterales</taxon>
        <taxon>Lysobacteraceae</taxon>
        <taxon>Xanthomonas</taxon>
    </lineage>
</organism>
<reference evidence="2 3" key="1">
    <citation type="submission" date="2014-09" db="EMBL/GenBank/DDBJ databases">
        <title>A draft genome sequence for Xanthomonas axonopodis pv. vasculorum NCPPB 900.</title>
        <authorList>
            <person name="Harrison J."/>
            <person name="Studholme D.J."/>
        </authorList>
    </citation>
    <scope>NUCLEOTIDE SEQUENCE [LARGE SCALE GENOMIC DNA]</scope>
    <source>
        <strain evidence="2 3">NCPPB 900</strain>
    </source>
</reference>
<dbReference type="HOGENOM" id="CLU_2921651_0_0_6"/>
<dbReference type="Proteomes" id="UP000028012">
    <property type="component" value="Unassembled WGS sequence"/>
</dbReference>
<accession>A0A098Q0S7</accession>
<sequence>MARPATKQKSQPSIARSEGKSQPLSRERIAADIAAFRKTGGRIEVLTTNFGPARNDGDKIA</sequence>
<proteinExistence type="predicted"/>
<evidence type="ECO:0000313" key="2">
    <source>
        <dbReference type="EMBL" id="KGE52865.1"/>
    </source>
</evidence>
<protein>
    <submittedName>
        <fullName evidence="2">Uncharacterized protein</fullName>
    </submittedName>
</protein>
<evidence type="ECO:0000313" key="3">
    <source>
        <dbReference type="Proteomes" id="UP000028012"/>
    </source>
</evidence>
<evidence type="ECO:0000256" key="1">
    <source>
        <dbReference type="SAM" id="MobiDB-lite"/>
    </source>
</evidence>
<name>A0A098Q0S7_9XANT</name>
<gene>
    <name evidence="2" type="ORF">GW15_0205980</name>
</gene>
<dbReference type="EMBL" id="JPHD02000051">
    <property type="protein sequence ID" value="KGE52865.1"/>
    <property type="molecule type" value="Genomic_DNA"/>
</dbReference>